<keyword evidence="3" id="KW-0472">Membrane</keyword>
<name>A0A919RH76_9ACTN</name>
<evidence type="ECO:0000313" key="6">
    <source>
        <dbReference type="EMBL" id="GII93297.1"/>
    </source>
</evidence>
<proteinExistence type="inferred from homology"/>
<keyword evidence="3" id="KW-1003">Cell membrane</keyword>
<protein>
    <submittedName>
        <fullName evidence="6">Lipoprotein</fullName>
    </submittedName>
</protein>
<evidence type="ECO:0000313" key="7">
    <source>
        <dbReference type="Proteomes" id="UP000606172"/>
    </source>
</evidence>
<reference evidence="6" key="1">
    <citation type="submission" date="2021-01" db="EMBL/GenBank/DDBJ databases">
        <title>Whole genome shotgun sequence of Sinosporangium siamense NBRC 109515.</title>
        <authorList>
            <person name="Komaki H."/>
            <person name="Tamura T."/>
        </authorList>
    </citation>
    <scope>NUCLEOTIDE SEQUENCE</scope>
    <source>
        <strain evidence="6">NBRC 109515</strain>
    </source>
</reference>
<dbReference type="GO" id="GO:0030313">
    <property type="term" value="C:cell envelope"/>
    <property type="evidence" value="ECO:0007669"/>
    <property type="project" value="UniProtKB-SubCell"/>
</dbReference>
<feature type="signal peptide" evidence="5">
    <location>
        <begin position="1"/>
        <end position="20"/>
    </location>
</feature>
<sequence>MRRKTLAVASLSTAALFAVAGCGSTSVQSLGNIKLSGAEAVIASAQQAEQVKSYTVDLTADISGTEGHAGKLQGRMNYQADPLAADVTIDSASFGGQNLPGGARAILHDNTVYLKLDLLRTVAGATKPWVKVPLDKVKGEHGTDPSQVLDQVRQFDLANATKLLTASKDVKPVGTETVGGVETTHYSGTFPTDAASAQLPEKAREHALKSFAQLKDVKFDLWADAQNLPRKITLSGSAEGSKLDVALNFKGFNEPVEISAPPADQVGEFPKIDRPTE</sequence>
<keyword evidence="7" id="KW-1185">Reference proteome</keyword>
<dbReference type="SUPFAM" id="SSF89392">
    <property type="entry name" value="Prokaryotic lipoproteins and lipoprotein localization factors"/>
    <property type="match status" value="1"/>
</dbReference>
<dbReference type="Gene3D" id="2.50.20.20">
    <property type="match status" value="1"/>
</dbReference>
<comment type="similarity">
    <text evidence="2">Belongs to the LppX/LprAFG lipoprotein family.</text>
</comment>
<comment type="caution">
    <text evidence="6">The sequence shown here is derived from an EMBL/GenBank/DDBJ whole genome shotgun (WGS) entry which is preliminary data.</text>
</comment>
<evidence type="ECO:0000256" key="4">
    <source>
        <dbReference type="SAM" id="MobiDB-lite"/>
    </source>
</evidence>
<dbReference type="InterPro" id="IPR009830">
    <property type="entry name" value="LppX/LprAFG"/>
</dbReference>
<dbReference type="Proteomes" id="UP000606172">
    <property type="component" value="Unassembled WGS sequence"/>
</dbReference>
<dbReference type="EMBL" id="BOOW01000021">
    <property type="protein sequence ID" value="GII93297.1"/>
    <property type="molecule type" value="Genomic_DNA"/>
</dbReference>
<accession>A0A919RH76</accession>
<evidence type="ECO:0000256" key="3">
    <source>
        <dbReference type="ARBA" id="ARBA00022475"/>
    </source>
</evidence>
<evidence type="ECO:0000256" key="1">
    <source>
        <dbReference type="ARBA" id="ARBA00004196"/>
    </source>
</evidence>
<dbReference type="AlphaFoldDB" id="A0A919RH76"/>
<organism evidence="6 7">
    <name type="scientific">Sinosporangium siamense</name>
    <dbReference type="NCBI Taxonomy" id="1367973"/>
    <lineage>
        <taxon>Bacteria</taxon>
        <taxon>Bacillati</taxon>
        <taxon>Actinomycetota</taxon>
        <taxon>Actinomycetes</taxon>
        <taxon>Streptosporangiales</taxon>
        <taxon>Streptosporangiaceae</taxon>
        <taxon>Sinosporangium</taxon>
    </lineage>
</organism>
<comment type="subcellular location">
    <subcellularLocation>
        <location evidence="1">Cell envelope</location>
    </subcellularLocation>
</comment>
<dbReference type="InterPro" id="IPR029046">
    <property type="entry name" value="LolA/LolB/LppX"/>
</dbReference>
<dbReference type="PROSITE" id="PS51257">
    <property type="entry name" value="PROKAR_LIPOPROTEIN"/>
    <property type="match status" value="1"/>
</dbReference>
<dbReference type="RefSeq" id="WP_204026681.1">
    <property type="nucleotide sequence ID" value="NZ_BOOW01000021.1"/>
</dbReference>
<evidence type="ECO:0000256" key="2">
    <source>
        <dbReference type="ARBA" id="ARBA00009194"/>
    </source>
</evidence>
<evidence type="ECO:0000256" key="5">
    <source>
        <dbReference type="SAM" id="SignalP"/>
    </source>
</evidence>
<gene>
    <name evidence="6" type="ORF">Ssi02_35280</name>
</gene>
<keyword evidence="6" id="KW-0449">Lipoprotein</keyword>
<keyword evidence="5" id="KW-0732">Signal</keyword>
<dbReference type="Pfam" id="PF07161">
    <property type="entry name" value="LppX_LprAFG"/>
    <property type="match status" value="1"/>
</dbReference>
<feature type="chain" id="PRO_5038364299" evidence="5">
    <location>
        <begin position="21"/>
        <end position="277"/>
    </location>
</feature>
<feature type="region of interest" description="Disordered" evidence="4">
    <location>
        <begin position="258"/>
        <end position="277"/>
    </location>
</feature>